<evidence type="ECO:0000313" key="2">
    <source>
        <dbReference type="EMBL" id="GAA0173545.1"/>
    </source>
</evidence>
<evidence type="ECO:0000313" key="3">
    <source>
        <dbReference type="Proteomes" id="UP001454036"/>
    </source>
</evidence>
<feature type="region of interest" description="Disordered" evidence="1">
    <location>
        <begin position="1"/>
        <end position="88"/>
    </location>
</feature>
<proteinExistence type="predicted"/>
<organism evidence="2 3">
    <name type="scientific">Lithospermum erythrorhizon</name>
    <name type="common">Purple gromwell</name>
    <name type="synonym">Lithospermum officinale var. erythrorhizon</name>
    <dbReference type="NCBI Taxonomy" id="34254"/>
    <lineage>
        <taxon>Eukaryota</taxon>
        <taxon>Viridiplantae</taxon>
        <taxon>Streptophyta</taxon>
        <taxon>Embryophyta</taxon>
        <taxon>Tracheophyta</taxon>
        <taxon>Spermatophyta</taxon>
        <taxon>Magnoliopsida</taxon>
        <taxon>eudicotyledons</taxon>
        <taxon>Gunneridae</taxon>
        <taxon>Pentapetalae</taxon>
        <taxon>asterids</taxon>
        <taxon>lamiids</taxon>
        <taxon>Boraginales</taxon>
        <taxon>Boraginaceae</taxon>
        <taxon>Boraginoideae</taxon>
        <taxon>Lithospermeae</taxon>
        <taxon>Lithospermum</taxon>
    </lineage>
</organism>
<accession>A0AAV3RB87</accession>
<gene>
    <name evidence="2" type="ORF">LIER_27137</name>
</gene>
<evidence type="ECO:0000256" key="1">
    <source>
        <dbReference type="SAM" id="MobiDB-lite"/>
    </source>
</evidence>
<reference evidence="2 3" key="1">
    <citation type="submission" date="2024-01" db="EMBL/GenBank/DDBJ databases">
        <title>The complete chloroplast genome sequence of Lithospermum erythrorhizon: insights into the phylogenetic relationship among Boraginaceae species and the maternal lineages of purple gromwells.</title>
        <authorList>
            <person name="Okada T."/>
            <person name="Watanabe K."/>
        </authorList>
    </citation>
    <scope>NUCLEOTIDE SEQUENCE [LARGE SCALE GENOMIC DNA]</scope>
</reference>
<sequence length="88" mass="9778">MEHNTQDRPGVSMRARSALAPLDKRGAPTVPNKEPAKTPKLPRMTLTQPVMTDSDDSRPSPGMLHPRRDVEQGLGEAPRPCQNPRYHT</sequence>
<name>A0AAV3RB87_LITER</name>
<keyword evidence="3" id="KW-1185">Reference proteome</keyword>
<comment type="caution">
    <text evidence="2">The sequence shown here is derived from an EMBL/GenBank/DDBJ whole genome shotgun (WGS) entry which is preliminary data.</text>
</comment>
<dbReference type="Proteomes" id="UP001454036">
    <property type="component" value="Unassembled WGS sequence"/>
</dbReference>
<dbReference type="AlphaFoldDB" id="A0AAV3RB87"/>
<dbReference type="EMBL" id="BAABME010008653">
    <property type="protein sequence ID" value="GAA0173545.1"/>
    <property type="molecule type" value="Genomic_DNA"/>
</dbReference>
<protein>
    <submittedName>
        <fullName evidence="2">Uncharacterized protein</fullName>
    </submittedName>
</protein>